<gene>
    <name evidence="8" type="primary">pepA</name>
    <name evidence="10" type="ORF">ACFFVD_02370</name>
</gene>
<comment type="catalytic activity">
    <reaction evidence="2 8">
        <text>Release of an N-terminal amino acid, preferentially leucine, but not glutamic or aspartic acids.</text>
        <dbReference type="EC" id="3.4.11.10"/>
    </reaction>
</comment>
<feature type="binding site" evidence="8">
    <location>
        <position position="288"/>
    </location>
    <ligand>
        <name>Mn(2+)</name>
        <dbReference type="ChEBI" id="CHEBI:29035"/>
        <label>1</label>
    </ligand>
</feature>
<feature type="binding site" evidence="8">
    <location>
        <position position="367"/>
    </location>
    <ligand>
        <name>Mn(2+)</name>
        <dbReference type="ChEBI" id="CHEBI:29035"/>
        <label>1</label>
    </ligand>
</feature>
<comment type="function">
    <text evidence="7 8">Presumably involved in the processing and regular turnover of intracellular proteins. Catalyzes the removal of unsubstituted N-terminal amino acids from various peptides.</text>
</comment>
<dbReference type="Pfam" id="PF00883">
    <property type="entry name" value="Peptidase_M17"/>
    <property type="match status" value="1"/>
</dbReference>
<evidence type="ECO:0000313" key="11">
    <source>
        <dbReference type="Proteomes" id="UP001589700"/>
    </source>
</evidence>
<dbReference type="Gene3D" id="3.40.630.10">
    <property type="entry name" value="Zn peptidases"/>
    <property type="match status" value="1"/>
</dbReference>
<dbReference type="Proteomes" id="UP001589700">
    <property type="component" value="Unassembled WGS sequence"/>
</dbReference>
<evidence type="ECO:0000256" key="3">
    <source>
        <dbReference type="ARBA" id="ARBA00009528"/>
    </source>
</evidence>
<dbReference type="RefSeq" id="WP_380022951.1">
    <property type="nucleotide sequence ID" value="NZ_JBHMDY010000001.1"/>
</dbReference>
<sequence>MPTADSILSHTPDLAEIEAVTSPVKSDVVVVGIAAAQSVDGADADGKKDADGVVVVAPGLEDEATAALATLARSVGASTKVGATTRVPAPAGVPGGSVVLVGLGAAGDEVTDESLRRAAGAAARACRGLGSALVLLDAERAEAVALGAGLGSFTPAKVTAKGGDGKNKGDDDTTDPDTLRVFVGEGGAGAVSRAATIAECVGLARDLVNTPPNLLFPGSFADRAAALGTEAGLEVEVLDEAALAEGGYGGILAVGGGSSRGPRLVRLTHRGAQGRPQVALVGKGVTFDTGGISIKPAAGMEQMTMDMGGAAAVVATVILAAKLGLDMTVVATVPMAENMPSSTAYRPGDVLTMYGGTTVEVQNTDAEGRLILADAIVRACEDSPSHLIDTATLTGAQMVALGKKTPGVMGTEEFRDRVSELSRSVGEGGWSMPLPEELRDGLDSEVADLTNVTPHRWGGMLSAGLFLSEFVAEDVAWAHIDVAGPAYNDGGPEGYLPKGGTGVPVRTMLAVLEDIAAQG</sequence>
<keyword evidence="8" id="KW-0464">Manganese</keyword>
<dbReference type="NCBIfam" id="NF002073">
    <property type="entry name" value="PRK00913.1-2"/>
    <property type="match status" value="1"/>
</dbReference>
<feature type="binding site" evidence="8">
    <location>
        <position position="288"/>
    </location>
    <ligand>
        <name>Mn(2+)</name>
        <dbReference type="ChEBI" id="CHEBI:29035"/>
        <label>2</label>
    </ligand>
</feature>
<dbReference type="PRINTS" id="PR00481">
    <property type="entry name" value="LAMNOPPTDASE"/>
</dbReference>
<dbReference type="Pfam" id="PF02789">
    <property type="entry name" value="Peptidase_M17_N"/>
    <property type="match status" value="1"/>
</dbReference>
<protein>
    <recommendedName>
        <fullName evidence="8">Probable cytosol aminopeptidase</fullName>
        <ecNumber evidence="8">3.4.11.1</ecNumber>
    </recommendedName>
    <alternativeName>
        <fullName evidence="8">Leucine aminopeptidase</fullName>
        <shortName evidence="8">LAP</shortName>
        <ecNumber evidence="8">3.4.11.10</ecNumber>
    </alternativeName>
    <alternativeName>
        <fullName evidence="8">Leucyl aminopeptidase</fullName>
    </alternativeName>
</protein>
<dbReference type="PANTHER" id="PTHR11963">
    <property type="entry name" value="LEUCINE AMINOPEPTIDASE-RELATED"/>
    <property type="match status" value="1"/>
</dbReference>
<feature type="domain" description="Cytosol aminopeptidase" evidence="9">
    <location>
        <begin position="363"/>
        <end position="370"/>
    </location>
</feature>
<evidence type="ECO:0000256" key="7">
    <source>
        <dbReference type="ARBA" id="ARBA00049972"/>
    </source>
</evidence>
<keyword evidence="11" id="KW-1185">Reference proteome</keyword>
<feature type="binding site" evidence="8">
    <location>
        <position position="367"/>
    </location>
    <ligand>
        <name>Mn(2+)</name>
        <dbReference type="ChEBI" id="CHEBI:29035"/>
        <label>2</label>
    </ligand>
</feature>
<dbReference type="InterPro" id="IPR000819">
    <property type="entry name" value="Peptidase_M17_C"/>
</dbReference>
<accession>A0ABV5JLN8</accession>
<dbReference type="EC" id="3.4.11.1" evidence="8"/>
<keyword evidence="4 8" id="KW-0031">Aminopeptidase</keyword>
<evidence type="ECO:0000256" key="6">
    <source>
        <dbReference type="ARBA" id="ARBA00022801"/>
    </source>
</evidence>
<proteinExistence type="inferred from homology"/>
<evidence type="ECO:0000256" key="5">
    <source>
        <dbReference type="ARBA" id="ARBA00022670"/>
    </source>
</evidence>
<dbReference type="InterPro" id="IPR023042">
    <property type="entry name" value="Peptidase_M17_leu_NH2_pept"/>
</dbReference>
<evidence type="ECO:0000259" key="9">
    <source>
        <dbReference type="PROSITE" id="PS00631"/>
    </source>
</evidence>
<keyword evidence="8" id="KW-0479">Metal-binding</keyword>
<dbReference type="EC" id="3.4.11.10" evidence="8"/>
<dbReference type="SUPFAM" id="SSF52949">
    <property type="entry name" value="Macro domain-like"/>
    <property type="match status" value="1"/>
</dbReference>
<dbReference type="PROSITE" id="PS00631">
    <property type="entry name" value="CYTOSOL_AP"/>
    <property type="match status" value="1"/>
</dbReference>
<dbReference type="InterPro" id="IPR043472">
    <property type="entry name" value="Macro_dom-like"/>
</dbReference>
<comment type="catalytic activity">
    <reaction evidence="1 8">
        <text>Release of an N-terminal amino acid, Xaa-|-Yaa-, in which Xaa is preferably Leu, but may be other amino acids including Pro although not Arg or Lys, and Yaa may be Pro. Amino acid amides and methyl esters are also readily hydrolyzed, but rates on arylamides are exceedingly low.</text>
        <dbReference type="EC" id="3.4.11.1"/>
    </reaction>
</comment>
<comment type="caution">
    <text evidence="10">The sequence shown here is derived from an EMBL/GenBank/DDBJ whole genome shotgun (WGS) entry which is preliminary data.</text>
</comment>
<dbReference type="InterPro" id="IPR008283">
    <property type="entry name" value="Peptidase_M17_N"/>
</dbReference>
<feature type="binding site" evidence="8">
    <location>
        <position position="365"/>
    </location>
    <ligand>
        <name>Mn(2+)</name>
        <dbReference type="ChEBI" id="CHEBI:29035"/>
        <label>1</label>
    </ligand>
</feature>
<dbReference type="Gene3D" id="3.40.220.10">
    <property type="entry name" value="Leucine Aminopeptidase, subunit E, domain 1"/>
    <property type="match status" value="1"/>
</dbReference>
<keyword evidence="5 8" id="KW-0645">Protease</keyword>
<dbReference type="PANTHER" id="PTHR11963:SF23">
    <property type="entry name" value="CYTOSOL AMINOPEPTIDASE"/>
    <property type="match status" value="1"/>
</dbReference>
<comment type="similarity">
    <text evidence="3 8">Belongs to the peptidase M17 family.</text>
</comment>
<dbReference type="GO" id="GO:0004177">
    <property type="term" value="F:aminopeptidase activity"/>
    <property type="evidence" value="ECO:0007669"/>
    <property type="project" value="UniProtKB-KW"/>
</dbReference>
<evidence type="ECO:0000313" key="10">
    <source>
        <dbReference type="EMBL" id="MFB9258636.1"/>
    </source>
</evidence>
<feature type="binding site" evidence="8">
    <location>
        <position position="306"/>
    </location>
    <ligand>
        <name>Mn(2+)</name>
        <dbReference type="ChEBI" id="CHEBI:29035"/>
        <label>2</label>
    </ligand>
</feature>
<feature type="binding site" evidence="8">
    <location>
        <position position="283"/>
    </location>
    <ligand>
        <name>Mn(2+)</name>
        <dbReference type="ChEBI" id="CHEBI:29035"/>
        <label>2</label>
    </ligand>
</feature>
<dbReference type="HAMAP" id="MF_00181">
    <property type="entry name" value="Cytosol_peptidase_M17"/>
    <property type="match status" value="1"/>
</dbReference>
<feature type="active site" evidence="8">
    <location>
        <position position="369"/>
    </location>
</feature>
<evidence type="ECO:0000256" key="8">
    <source>
        <dbReference type="HAMAP-Rule" id="MF_00181"/>
    </source>
</evidence>
<dbReference type="CDD" id="cd00433">
    <property type="entry name" value="Peptidase_M17"/>
    <property type="match status" value="1"/>
</dbReference>
<keyword evidence="6 8" id="KW-0378">Hydrolase</keyword>
<evidence type="ECO:0000256" key="4">
    <source>
        <dbReference type="ARBA" id="ARBA00022438"/>
    </source>
</evidence>
<feature type="active site" evidence="8">
    <location>
        <position position="295"/>
    </location>
</feature>
<evidence type="ECO:0000256" key="1">
    <source>
        <dbReference type="ARBA" id="ARBA00000135"/>
    </source>
</evidence>
<organism evidence="10 11">
    <name type="scientific">Dietzia aerolata</name>
    <dbReference type="NCBI Taxonomy" id="595984"/>
    <lineage>
        <taxon>Bacteria</taxon>
        <taxon>Bacillati</taxon>
        <taxon>Actinomycetota</taxon>
        <taxon>Actinomycetes</taxon>
        <taxon>Mycobacteriales</taxon>
        <taxon>Dietziaceae</taxon>
        <taxon>Dietzia</taxon>
    </lineage>
</organism>
<comment type="subcellular location">
    <subcellularLocation>
        <location evidence="8">Cytoplasm</location>
    </subcellularLocation>
</comment>
<keyword evidence="8" id="KW-0963">Cytoplasm</keyword>
<evidence type="ECO:0000256" key="2">
    <source>
        <dbReference type="ARBA" id="ARBA00000967"/>
    </source>
</evidence>
<comment type="cofactor">
    <cofactor evidence="8">
        <name>Mn(2+)</name>
        <dbReference type="ChEBI" id="CHEBI:29035"/>
    </cofactor>
    <text evidence="8">Binds 2 manganese ions per subunit.</text>
</comment>
<dbReference type="EMBL" id="JBHMDY010000001">
    <property type="protein sequence ID" value="MFB9258636.1"/>
    <property type="molecule type" value="Genomic_DNA"/>
</dbReference>
<dbReference type="InterPro" id="IPR011356">
    <property type="entry name" value="Leucine_aapep/pepB"/>
</dbReference>
<dbReference type="SUPFAM" id="SSF53187">
    <property type="entry name" value="Zn-dependent exopeptidases"/>
    <property type="match status" value="1"/>
</dbReference>
<reference evidence="10 11" key="1">
    <citation type="submission" date="2024-09" db="EMBL/GenBank/DDBJ databases">
        <authorList>
            <person name="Sun Q."/>
            <person name="Mori K."/>
        </authorList>
    </citation>
    <scope>NUCLEOTIDE SEQUENCE [LARGE SCALE GENOMIC DNA]</scope>
    <source>
        <strain evidence="10 11">CCM 7659</strain>
    </source>
</reference>
<name>A0ABV5JLN8_9ACTN</name>